<keyword evidence="4 11" id="KW-0812">Transmembrane</keyword>
<evidence type="ECO:0000256" key="2">
    <source>
        <dbReference type="ARBA" id="ARBA00009726"/>
    </source>
</evidence>
<keyword evidence="15" id="KW-1185">Reference proteome</keyword>
<comment type="caution">
    <text evidence="14">The sequence shown here is derived from an EMBL/GenBank/DDBJ whole genome shotgun (WGS) entry which is preliminary data.</text>
</comment>
<dbReference type="InterPro" id="IPR050173">
    <property type="entry name" value="ABC_transporter_C-like"/>
</dbReference>
<comment type="subcellular location">
    <subcellularLocation>
        <location evidence="1">Membrane</location>
        <topology evidence="1">Multi-pass membrane protein</topology>
    </subcellularLocation>
</comment>
<dbReference type="FunFam" id="3.40.50.300:FF:000169">
    <property type="entry name" value="ABC transporter C family member 3"/>
    <property type="match status" value="1"/>
</dbReference>
<dbReference type="InterPro" id="IPR003439">
    <property type="entry name" value="ABC_transporter-like_ATP-bd"/>
</dbReference>
<feature type="transmembrane region" description="Helical" evidence="11">
    <location>
        <begin position="402"/>
        <end position="424"/>
    </location>
</feature>
<evidence type="ECO:0000256" key="7">
    <source>
        <dbReference type="ARBA" id="ARBA00022840"/>
    </source>
</evidence>
<evidence type="ECO:0000259" key="13">
    <source>
        <dbReference type="PROSITE" id="PS50929"/>
    </source>
</evidence>
<reference evidence="14" key="2">
    <citation type="submission" date="2021-12" db="EMBL/GenBank/DDBJ databases">
        <title>Resequencing data analysis of finger millet.</title>
        <authorList>
            <person name="Hatakeyama M."/>
            <person name="Aluri S."/>
            <person name="Balachadran M.T."/>
            <person name="Sivarajan S.R."/>
            <person name="Poveda L."/>
            <person name="Shimizu-Inatsugi R."/>
            <person name="Schlapbach R."/>
            <person name="Sreeman S.M."/>
            <person name="Shimizu K.K."/>
        </authorList>
    </citation>
    <scope>NUCLEOTIDE SEQUENCE</scope>
</reference>
<dbReference type="PROSITE" id="PS00211">
    <property type="entry name" value="ABC_TRANSPORTER_1"/>
    <property type="match status" value="1"/>
</dbReference>
<feature type="region of interest" description="Disordered" evidence="10">
    <location>
        <begin position="183"/>
        <end position="241"/>
    </location>
</feature>
<sequence>MPKLDGTVRVSGTKAYVPQTAWILSGNIRDNILFGNSYEKEKYEKIIKACALNKDLELFANGDLTEIGERGINMSGGQKQRIQIARSVYEDADIYLFDDPFSAVDAHTGSQLFKDCVMGILKEKTILYVTHQVEFLPAADLILVMQDGKIVQKGKFDELLQQNIGFEAIVGAHSQALESVINAESSSRMPLDNQKSEDSEDEFDTENETDDQLQGITKQESAHDVSEDISQKGRLTQDEEREKGGIGKKVYWTYLRAVHGGALVPVTIAAQSFFQIFQASNDQSVLDLEIANKLGWCVFSVIQIMGTIGVMSQVAWPVFAIFIPVTVLCFLCQRYYIPTARELARLSQIQRAPILHHFAESLTGASSIRAYGQKERFRKANLGLVDNHSRPWFHNISAVEWLCFRLNMLSNFVFAFSLILLVSLPEGFINPSIAGLAVTYALNLNSQLASITWNICNTENKMISVERIMQYSRIPGEAPLVVECNRPPSNWPEDGTINIRSLEVRYAEHLPSVLRNISCTIPGRKKVGVVGRTGSGKSTFIQALFRIVEPREGTMEIDSVDICKIGLHDLRGRLSIIPQDPTMFEGTVRGNLDPLNEYSDQRVWEILDKCQLGDIVRQNPKKLDSTVVENGENWSVGQRQLFCLGRVLLKRSNVLVLDEATASVDSSTDAIIQETIRKEFEDCTVLTIAHRIHTVIDSDLIIVFSEGKIIEYDTPSKLLENKSSEFSRLIKEYSKRSHGFNSTPTN</sequence>
<dbReference type="EMBL" id="BQKI01000009">
    <property type="protein sequence ID" value="GJN01913.1"/>
    <property type="molecule type" value="Genomic_DNA"/>
</dbReference>
<dbReference type="Pfam" id="PF00005">
    <property type="entry name" value="ABC_tran"/>
    <property type="match status" value="2"/>
</dbReference>
<evidence type="ECO:0000256" key="4">
    <source>
        <dbReference type="ARBA" id="ARBA00022692"/>
    </source>
</evidence>
<dbReference type="CDD" id="cd03244">
    <property type="entry name" value="ABCC_MRP_domain2"/>
    <property type="match status" value="1"/>
</dbReference>
<dbReference type="Proteomes" id="UP001054889">
    <property type="component" value="Unassembled WGS sequence"/>
</dbReference>
<feature type="compositionally biased region" description="Basic and acidic residues" evidence="10">
    <location>
        <begin position="220"/>
        <end position="241"/>
    </location>
</feature>
<dbReference type="GO" id="GO:0016020">
    <property type="term" value="C:membrane"/>
    <property type="evidence" value="ECO:0007669"/>
    <property type="project" value="UniProtKB-SubCell"/>
</dbReference>
<evidence type="ECO:0000313" key="14">
    <source>
        <dbReference type="EMBL" id="GJN01913.1"/>
    </source>
</evidence>
<evidence type="ECO:0000256" key="3">
    <source>
        <dbReference type="ARBA" id="ARBA00022448"/>
    </source>
</evidence>
<feature type="domain" description="ABC transporter" evidence="12">
    <location>
        <begin position="1"/>
        <end position="172"/>
    </location>
</feature>
<dbReference type="PANTHER" id="PTHR24223">
    <property type="entry name" value="ATP-BINDING CASSETTE SUB-FAMILY C"/>
    <property type="match status" value="1"/>
</dbReference>
<dbReference type="GO" id="GO:0016887">
    <property type="term" value="F:ATP hydrolysis activity"/>
    <property type="evidence" value="ECO:0007669"/>
    <property type="project" value="InterPro"/>
</dbReference>
<feature type="transmembrane region" description="Helical" evidence="11">
    <location>
        <begin position="314"/>
        <end position="337"/>
    </location>
</feature>
<dbReference type="PANTHER" id="PTHR24223:SF165">
    <property type="entry name" value="ABC TRANSPORTER C FAMILY MEMBER 15-RELATED"/>
    <property type="match status" value="1"/>
</dbReference>
<evidence type="ECO:0000256" key="5">
    <source>
        <dbReference type="ARBA" id="ARBA00022737"/>
    </source>
</evidence>
<dbReference type="PROSITE" id="PS50893">
    <property type="entry name" value="ABC_TRANSPORTER_2"/>
    <property type="match status" value="2"/>
</dbReference>
<dbReference type="CDD" id="cd18580">
    <property type="entry name" value="ABC_6TM_ABCC_D2"/>
    <property type="match status" value="1"/>
</dbReference>
<keyword evidence="9 11" id="KW-0472">Membrane</keyword>
<reference evidence="14" key="1">
    <citation type="journal article" date="2018" name="DNA Res.">
        <title>Multiple hybrid de novo genome assembly of finger millet, an orphan allotetraploid crop.</title>
        <authorList>
            <person name="Hatakeyama M."/>
            <person name="Aluri S."/>
            <person name="Balachadran M.T."/>
            <person name="Sivarajan S.R."/>
            <person name="Patrignani A."/>
            <person name="Gruter S."/>
            <person name="Poveda L."/>
            <person name="Shimizu-Inatsugi R."/>
            <person name="Baeten J."/>
            <person name="Francoijs K.J."/>
            <person name="Nataraja K.N."/>
            <person name="Reddy Y.A.N."/>
            <person name="Phadnis S."/>
            <person name="Ravikumar R.L."/>
            <person name="Schlapbach R."/>
            <person name="Sreeman S.M."/>
            <person name="Shimizu K.K."/>
        </authorList>
    </citation>
    <scope>NUCLEOTIDE SEQUENCE</scope>
</reference>
<protein>
    <submittedName>
        <fullName evidence="14">Uncharacterized protein</fullName>
    </submittedName>
</protein>
<dbReference type="InterPro" id="IPR036640">
    <property type="entry name" value="ABC1_TM_sf"/>
</dbReference>
<dbReference type="InterPro" id="IPR017871">
    <property type="entry name" value="ABC_transporter-like_CS"/>
</dbReference>
<evidence type="ECO:0000256" key="6">
    <source>
        <dbReference type="ARBA" id="ARBA00022741"/>
    </source>
</evidence>
<keyword evidence="6" id="KW-0547">Nucleotide-binding</keyword>
<keyword evidence="5" id="KW-0677">Repeat</keyword>
<dbReference type="PROSITE" id="PS50929">
    <property type="entry name" value="ABC_TM1F"/>
    <property type="match status" value="1"/>
</dbReference>
<dbReference type="CDD" id="cd03250">
    <property type="entry name" value="ABCC_MRP_domain1"/>
    <property type="match status" value="1"/>
</dbReference>
<accession>A0AAV5CVL9</accession>
<organism evidence="14 15">
    <name type="scientific">Eleusine coracana subsp. coracana</name>
    <dbReference type="NCBI Taxonomy" id="191504"/>
    <lineage>
        <taxon>Eukaryota</taxon>
        <taxon>Viridiplantae</taxon>
        <taxon>Streptophyta</taxon>
        <taxon>Embryophyta</taxon>
        <taxon>Tracheophyta</taxon>
        <taxon>Spermatophyta</taxon>
        <taxon>Magnoliopsida</taxon>
        <taxon>Liliopsida</taxon>
        <taxon>Poales</taxon>
        <taxon>Poaceae</taxon>
        <taxon>PACMAD clade</taxon>
        <taxon>Chloridoideae</taxon>
        <taxon>Cynodonteae</taxon>
        <taxon>Eleusininae</taxon>
        <taxon>Eleusine</taxon>
    </lineage>
</organism>
<dbReference type="GO" id="GO:0140359">
    <property type="term" value="F:ABC-type transporter activity"/>
    <property type="evidence" value="ECO:0007669"/>
    <property type="project" value="InterPro"/>
</dbReference>
<feature type="domain" description="ABC transporter" evidence="12">
    <location>
        <begin position="499"/>
        <end position="731"/>
    </location>
</feature>
<dbReference type="InterPro" id="IPR044726">
    <property type="entry name" value="ABCC_6TM_D2"/>
</dbReference>
<feature type="compositionally biased region" description="Acidic residues" evidence="10">
    <location>
        <begin position="198"/>
        <end position="211"/>
    </location>
</feature>
<dbReference type="SMART" id="SM00382">
    <property type="entry name" value="AAA"/>
    <property type="match status" value="1"/>
</dbReference>
<gene>
    <name evidence="14" type="primary">ga19217</name>
    <name evidence="14" type="ORF">PR202_ga19217</name>
</gene>
<keyword evidence="7" id="KW-0067">ATP-binding</keyword>
<dbReference type="SUPFAM" id="SSF52540">
    <property type="entry name" value="P-loop containing nucleoside triphosphate hydrolases"/>
    <property type="match status" value="2"/>
</dbReference>
<dbReference type="InterPro" id="IPR027417">
    <property type="entry name" value="P-loop_NTPase"/>
</dbReference>
<dbReference type="AlphaFoldDB" id="A0AAV5CVL9"/>
<dbReference type="InterPro" id="IPR011527">
    <property type="entry name" value="ABC1_TM_dom"/>
</dbReference>
<feature type="domain" description="ABC transmembrane type-1" evidence="13">
    <location>
        <begin position="280"/>
        <end position="460"/>
    </location>
</feature>
<dbReference type="Pfam" id="PF00664">
    <property type="entry name" value="ABC_membrane"/>
    <property type="match status" value="1"/>
</dbReference>
<evidence type="ECO:0000256" key="8">
    <source>
        <dbReference type="ARBA" id="ARBA00022989"/>
    </source>
</evidence>
<evidence type="ECO:0000256" key="9">
    <source>
        <dbReference type="ARBA" id="ARBA00023136"/>
    </source>
</evidence>
<dbReference type="GO" id="GO:0005524">
    <property type="term" value="F:ATP binding"/>
    <property type="evidence" value="ECO:0007669"/>
    <property type="project" value="UniProtKB-KW"/>
</dbReference>
<keyword evidence="8 11" id="KW-1133">Transmembrane helix</keyword>
<evidence type="ECO:0000259" key="12">
    <source>
        <dbReference type="PROSITE" id="PS50893"/>
    </source>
</evidence>
<dbReference type="FunFam" id="3.40.50.300:FF:000973">
    <property type="entry name" value="Multidrug resistance-associated protein 4"/>
    <property type="match status" value="1"/>
</dbReference>
<keyword evidence="3" id="KW-0813">Transport</keyword>
<dbReference type="InterPro" id="IPR003593">
    <property type="entry name" value="AAA+_ATPase"/>
</dbReference>
<evidence type="ECO:0000256" key="10">
    <source>
        <dbReference type="SAM" id="MobiDB-lite"/>
    </source>
</evidence>
<dbReference type="Gene3D" id="1.20.1560.10">
    <property type="entry name" value="ABC transporter type 1, transmembrane domain"/>
    <property type="match status" value="1"/>
</dbReference>
<evidence type="ECO:0000313" key="15">
    <source>
        <dbReference type="Proteomes" id="UP001054889"/>
    </source>
</evidence>
<dbReference type="SUPFAM" id="SSF90123">
    <property type="entry name" value="ABC transporter transmembrane region"/>
    <property type="match status" value="1"/>
</dbReference>
<dbReference type="Gene3D" id="3.40.50.300">
    <property type="entry name" value="P-loop containing nucleotide triphosphate hydrolases"/>
    <property type="match status" value="2"/>
</dbReference>
<name>A0AAV5CVL9_ELECO</name>
<proteinExistence type="inferred from homology"/>
<comment type="similarity">
    <text evidence="2">Belongs to the ABC transporter superfamily. ABCC family. Conjugate transporter (TC 3.A.1.208) subfamily.</text>
</comment>
<evidence type="ECO:0000256" key="1">
    <source>
        <dbReference type="ARBA" id="ARBA00004141"/>
    </source>
</evidence>
<evidence type="ECO:0000256" key="11">
    <source>
        <dbReference type="SAM" id="Phobius"/>
    </source>
</evidence>